<dbReference type="InterPro" id="IPR050955">
    <property type="entry name" value="Plant_Biomass_Hydrol_Est"/>
</dbReference>
<evidence type="ECO:0000313" key="12">
    <source>
        <dbReference type="Proteomes" id="UP000566819"/>
    </source>
</evidence>
<feature type="chain" id="PRO_5034053566" description="Carboxylic ester hydrolase" evidence="10">
    <location>
        <begin position="16"/>
        <end position="355"/>
    </location>
</feature>
<dbReference type="GO" id="GO:0005576">
    <property type="term" value="C:extracellular region"/>
    <property type="evidence" value="ECO:0007669"/>
    <property type="project" value="UniProtKB-SubCell"/>
</dbReference>
<evidence type="ECO:0000256" key="5">
    <source>
        <dbReference type="ARBA" id="ARBA00022801"/>
    </source>
</evidence>
<dbReference type="PANTHER" id="PTHR43037:SF3">
    <property type="entry name" value="FERULOYL ESTERASE B"/>
    <property type="match status" value="1"/>
</dbReference>
<reference evidence="11 12" key="1">
    <citation type="submission" date="2020-03" db="EMBL/GenBank/DDBJ databases">
        <title>Draft Genome Sequence of Cudoniella acicularis.</title>
        <authorList>
            <person name="Buettner E."/>
            <person name="Kellner H."/>
        </authorList>
    </citation>
    <scope>NUCLEOTIDE SEQUENCE [LARGE SCALE GENOMIC DNA]</scope>
    <source>
        <strain evidence="11 12">DSM 108380</strain>
    </source>
</reference>
<evidence type="ECO:0000256" key="6">
    <source>
        <dbReference type="ARBA" id="ARBA00023180"/>
    </source>
</evidence>
<evidence type="ECO:0000256" key="7">
    <source>
        <dbReference type="ARBA" id="ARBA00023277"/>
    </source>
</evidence>
<dbReference type="OrthoDB" id="2425929at2759"/>
<dbReference type="Gene3D" id="3.40.50.1820">
    <property type="entry name" value="alpha/beta hydrolase"/>
    <property type="match status" value="1"/>
</dbReference>
<comment type="function">
    <text evidence="9">Esterase involved in the hydrolysis of xylan, a major structural heterogeneous polysaccharide found in plant biomass representing the second most abundant polysaccharide in the biosphere, after cellulose.</text>
</comment>
<keyword evidence="4 10" id="KW-0732">Signal</keyword>
<evidence type="ECO:0000256" key="2">
    <source>
        <dbReference type="ARBA" id="ARBA00022487"/>
    </source>
</evidence>
<dbReference type="GO" id="GO:0052689">
    <property type="term" value="F:carboxylic ester hydrolase activity"/>
    <property type="evidence" value="ECO:0007669"/>
    <property type="project" value="UniProtKB-KW"/>
</dbReference>
<dbReference type="EC" id="3.1.1.-" evidence="9"/>
<dbReference type="SUPFAM" id="SSF53474">
    <property type="entry name" value="alpha/beta-Hydrolases"/>
    <property type="match status" value="2"/>
</dbReference>
<protein>
    <recommendedName>
        <fullName evidence="9">Carboxylic ester hydrolase</fullName>
        <ecNumber evidence="9">3.1.1.-</ecNumber>
    </recommendedName>
</protein>
<accession>A0A8H4W7R5</accession>
<evidence type="ECO:0000256" key="8">
    <source>
        <dbReference type="ARBA" id="ARBA00023326"/>
    </source>
</evidence>
<comment type="caution">
    <text evidence="11">The sequence shown here is derived from an EMBL/GenBank/DDBJ whole genome shotgun (WGS) entry which is preliminary data.</text>
</comment>
<comment type="similarity">
    <text evidence="9">Belongs to the carbohydrate esterase 1 (CE1) family.</text>
</comment>
<dbReference type="GO" id="GO:0045493">
    <property type="term" value="P:xylan catabolic process"/>
    <property type="evidence" value="ECO:0007669"/>
    <property type="project" value="UniProtKB-UniRule"/>
</dbReference>
<keyword evidence="6" id="KW-0325">Glycoprotein</keyword>
<dbReference type="NCBIfam" id="TIGR01840">
    <property type="entry name" value="esterase_phb"/>
    <property type="match status" value="1"/>
</dbReference>
<evidence type="ECO:0000256" key="1">
    <source>
        <dbReference type="ARBA" id="ARBA00004613"/>
    </source>
</evidence>
<gene>
    <name evidence="11" type="ORF">G7Y89_g4123</name>
</gene>
<evidence type="ECO:0000256" key="9">
    <source>
        <dbReference type="RuleBase" id="RU367147"/>
    </source>
</evidence>
<keyword evidence="5 9" id="KW-0378">Hydrolase</keyword>
<keyword evidence="12" id="KW-1185">Reference proteome</keyword>
<keyword evidence="3 9" id="KW-0964">Secreted</keyword>
<proteinExistence type="inferred from homology"/>
<dbReference type="InterPro" id="IPR010126">
    <property type="entry name" value="Esterase_phb"/>
</dbReference>
<evidence type="ECO:0000256" key="10">
    <source>
        <dbReference type="SAM" id="SignalP"/>
    </source>
</evidence>
<dbReference type="Proteomes" id="UP000566819">
    <property type="component" value="Unassembled WGS sequence"/>
</dbReference>
<dbReference type="Pfam" id="PF10503">
    <property type="entry name" value="Esterase_PHB"/>
    <property type="match status" value="1"/>
</dbReference>
<keyword evidence="7 9" id="KW-0119">Carbohydrate metabolism</keyword>
<name>A0A8H4W7R5_9HELO</name>
<sequence length="355" mass="37889">MYILSTLLATSVVLAELANAAAGSLKHETAFSAGPTKAQMYIYVPSKKASPAPIIVAMHYCTGSASAYFTGTQYATLADKLGFIVIYPESPSSGKCWDVASKASLTHDGGGDSKTIVNMVDYAVTTYGGDASRVFATGSSSGAMMTNVLAGAYPDVFKAGSAYSGVPDGCFYVSGATAGMATPGWSNECANGKLTKTAQAWGDLVRSYYPGYNGTYPKMLIWHGTADNTLSYPNFAEALKEWSNVLKIDFTKDVAGDPSSAYTKKVYGDGTQLIGYSGQGVGHTVPVHESIDLAWQKLYLVNKMSMYKLDKMTTFWFEEKRRNSVLGETSKVQPKTTIATLNSPPLTFSALSLKL</sequence>
<feature type="signal peptide" evidence="10">
    <location>
        <begin position="1"/>
        <end position="15"/>
    </location>
</feature>
<organism evidence="11 12">
    <name type="scientific">Cudoniella acicularis</name>
    <dbReference type="NCBI Taxonomy" id="354080"/>
    <lineage>
        <taxon>Eukaryota</taxon>
        <taxon>Fungi</taxon>
        <taxon>Dikarya</taxon>
        <taxon>Ascomycota</taxon>
        <taxon>Pezizomycotina</taxon>
        <taxon>Leotiomycetes</taxon>
        <taxon>Helotiales</taxon>
        <taxon>Tricladiaceae</taxon>
        <taxon>Cudoniella</taxon>
    </lineage>
</organism>
<keyword evidence="2 9" id="KW-0719">Serine esterase</keyword>
<dbReference type="AlphaFoldDB" id="A0A8H4W7R5"/>
<evidence type="ECO:0000313" key="11">
    <source>
        <dbReference type="EMBL" id="KAF4633989.1"/>
    </source>
</evidence>
<comment type="subcellular location">
    <subcellularLocation>
        <location evidence="1 9">Secreted</location>
    </subcellularLocation>
</comment>
<dbReference type="EMBL" id="JAAMPI010000216">
    <property type="protein sequence ID" value="KAF4633989.1"/>
    <property type="molecule type" value="Genomic_DNA"/>
</dbReference>
<dbReference type="PANTHER" id="PTHR43037">
    <property type="entry name" value="UNNAMED PRODUCT-RELATED"/>
    <property type="match status" value="1"/>
</dbReference>
<dbReference type="InterPro" id="IPR029058">
    <property type="entry name" value="AB_hydrolase_fold"/>
</dbReference>
<evidence type="ECO:0000256" key="4">
    <source>
        <dbReference type="ARBA" id="ARBA00022729"/>
    </source>
</evidence>
<keyword evidence="8 9" id="KW-0624">Polysaccharide degradation</keyword>
<evidence type="ECO:0000256" key="3">
    <source>
        <dbReference type="ARBA" id="ARBA00022525"/>
    </source>
</evidence>